<keyword evidence="5" id="KW-0809">Transit peptide</keyword>
<dbReference type="SUPFAM" id="SSF100950">
    <property type="entry name" value="NagB/RpiA/CoA transferase-like"/>
    <property type="match status" value="2"/>
</dbReference>
<dbReference type="GO" id="GO:0031514">
    <property type="term" value="C:motile cilium"/>
    <property type="evidence" value="ECO:0007669"/>
    <property type="project" value="Ensembl"/>
</dbReference>
<dbReference type="EC" id="2.8.3.5" evidence="9"/>
<dbReference type="NCBIfam" id="TIGR02429">
    <property type="entry name" value="pcaI_scoA_fam"/>
    <property type="match status" value="1"/>
</dbReference>
<gene>
    <name evidence="11" type="primary">LOC101607465</name>
</gene>
<evidence type="ECO:0000256" key="5">
    <source>
        <dbReference type="ARBA" id="ARBA00022946"/>
    </source>
</evidence>
<accession>A0A8C5KMT7</accession>
<dbReference type="InterPro" id="IPR012791">
    <property type="entry name" value="3-oxoacid_CoA-transf_B"/>
</dbReference>
<comment type="subcellular location">
    <subcellularLocation>
        <location evidence="1">Mitochondrion</location>
    </subcellularLocation>
</comment>
<comment type="function">
    <text evidence="9">Key enzyme for ketone body catabolism. Transfers the CoA moiety from succinate to acetoacetate. Formation of the enzyme-CoA intermediate proceeds via an unstable anhydride species formed between the carboxylate groups of the enzyme and substrate.</text>
</comment>
<dbReference type="NCBIfam" id="TIGR02428">
    <property type="entry name" value="pcaJ_scoB_fam"/>
    <property type="match status" value="1"/>
</dbReference>
<organism evidence="11 12">
    <name type="scientific">Jaculus jaculus</name>
    <name type="common">Lesser Egyptian jerboa</name>
    <dbReference type="NCBI Taxonomy" id="51337"/>
    <lineage>
        <taxon>Eukaryota</taxon>
        <taxon>Metazoa</taxon>
        <taxon>Chordata</taxon>
        <taxon>Craniata</taxon>
        <taxon>Vertebrata</taxon>
        <taxon>Euteleostomi</taxon>
        <taxon>Mammalia</taxon>
        <taxon>Eutheria</taxon>
        <taxon>Euarchontoglires</taxon>
        <taxon>Glires</taxon>
        <taxon>Rodentia</taxon>
        <taxon>Myomorpha</taxon>
        <taxon>Dipodoidea</taxon>
        <taxon>Dipodidae</taxon>
        <taxon>Dipodinae</taxon>
        <taxon>Jaculus</taxon>
    </lineage>
</organism>
<dbReference type="AlphaFoldDB" id="A0A8C5KMT7"/>
<evidence type="ECO:0000256" key="2">
    <source>
        <dbReference type="ARBA" id="ARBA00004753"/>
    </source>
</evidence>
<comment type="catalytic activity">
    <reaction evidence="8">
        <text>acetoacetate + succinyl-CoA = acetoacetyl-CoA + succinate</text>
        <dbReference type="Rhea" id="RHEA:25480"/>
        <dbReference type="ChEBI" id="CHEBI:13705"/>
        <dbReference type="ChEBI" id="CHEBI:30031"/>
        <dbReference type="ChEBI" id="CHEBI:57286"/>
        <dbReference type="ChEBI" id="CHEBI:57292"/>
        <dbReference type="EC" id="2.8.3.5"/>
    </reaction>
    <physiologicalReaction direction="left-to-right" evidence="8">
        <dbReference type="Rhea" id="RHEA:25481"/>
    </physiologicalReaction>
</comment>
<evidence type="ECO:0000256" key="8">
    <source>
        <dbReference type="ARBA" id="ARBA00051996"/>
    </source>
</evidence>
<keyword evidence="6 9" id="KW-0496">Mitochondrion</keyword>
<name>A0A8C5KMT7_JACJA</name>
<comment type="catalytic activity">
    <reaction evidence="7">
        <text>a 3-oxo acid + succinyl-CoA = a 3-oxoacyl-CoA + succinate</text>
        <dbReference type="Rhea" id="RHEA:24564"/>
        <dbReference type="ChEBI" id="CHEBI:30031"/>
        <dbReference type="ChEBI" id="CHEBI:35973"/>
        <dbReference type="ChEBI" id="CHEBI:57292"/>
        <dbReference type="ChEBI" id="CHEBI:90726"/>
        <dbReference type="EC" id="2.8.3.5"/>
    </reaction>
    <physiologicalReaction direction="left-to-right" evidence="7">
        <dbReference type="Rhea" id="RHEA:24565"/>
    </physiologicalReaction>
</comment>
<dbReference type="FunFam" id="3.40.1080.10:FF:000002">
    <property type="entry name" value="Succinyl-CoA:3-ketoacid-coenzyme A transferase, mitochondrial"/>
    <property type="match status" value="1"/>
</dbReference>
<feature type="active site" description="5-glutamyl coenzyme A thioester intermediate" evidence="10">
    <location>
        <position position="325"/>
    </location>
</feature>
<dbReference type="Ensembl" id="ENSJJAT00000019132.1">
    <property type="protein sequence ID" value="ENSJJAP00000012648.1"/>
    <property type="gene ID" value="ENSJJAG00000015635.1"/>
</dbReference>
<evidence type="ECO:0000313" key="11">
    <source>
        <dbReference type="Ensembl" id="ENSJJAP00000012648.1"/>
    </source>
</evidence>
<dbReference type="Proteomes" id="UP000694385">
    <property type="component" value="Unassembled WGS sequence"/>
</dbReference>
<dbReference type="InterPro" id="IPR012792">
    <property type="entry name" value="3-oxoacid_CoA-transf_A"/>
</dbReference>
<dbReference type="InterPro" id="IPR014388">
    <property type="entry name" value="3-oxoacid_CoA-transferase"/>
</dbReference>
<evidence type="ECO:0000256" key="3">
    <source>
        <dbReference type="ARBA" id="ARBA00007154"/>
    </source>
</evidence>
<dbReference type="Gene3D" id="3.40.1080.10">
    <property type="entry name" value="Glutaconate Coenzyme A-transferase"/>
    <property type="match status" value="2"/>
</dbReference>
<dbReference type="InterPro" id="IPR004163">
    <property type="entry name" value="CoA_transf_BS"/>
</dbReference>
<protein>
    <recommendedName>
        <fullName evidence="9">Succinyl-CoA:3-ketoacid-coenzyme A transferase</fullName>
        <ecNumber evidence="9">2.8.3.5</ecNumber>
    </recommendedName>
</protein>
<dbReference type="InterPro" id="IPR037171">
    <property type="entry name" value="NagB/RpiA_transferase-like"/>
</dbReference>
<evidence type="ECO:0000313" key="12">
    <source>
        <dbReference type="Proteomes" id="UP000694385"/>
    </source>
</evidence>
<evidence type="ECO:0000256" key="7">
    <source>
        <dbReference type="ARBA" id="ARBA00051054"/>
    </source>
</evidence>
<dbReference type="PANTHER" id="PTHR13707:SF28">
    <property type="entry name" value="SUCCINYL-COA:3-KETOACID COENZYME A TRANSFERASE 2, MITOCHONDRIAL"/>
    <property type="match status" value="1"/>
</dbReference>
<dbReference type="OMA" id="MQVNQFG"/>
<evidence type="ECO:0000256" key="4">
    <source>
        <dbReference type="ARBA" id="ARBA00022679"/>
    </source>
</evidence>
<keyword evidence="4 9" id="KW-0808">Transferase</keyword>
<dbReference type="UniPathway" id="UPA00929">
    <property type="reaction ID" value="UER00894"/>
</dbReference>
<proteinExistence type="inferred from homology"/>
<dbReference type="GeneTree" id="ENSGT00390000009130"/>
<evidence type="ECO:0000256" key="6">
    <source>
        <dbReference type="ARBA" id="ARBA00023128"/>
    </source>
</evidence>
<dbReference type="Pfam" id="PF01144">
    <property type="entry name" value="CoA_trans"/>
    <property type="match status" value="2"/>
</dbReference>
<dbReference type="PANTHER" id="PTHR13707">
    <property type="entry name" value="KETOACID-COENZYME A TRANSFERASE"/>
    <property type="match status" value="1"/>
</dbReference>
<dbReference type="FunFam" id="3.40.1080.10:FF:000001">
    <property type="entry name" value="Succinyl-coa:3-ketoacid-coenzyme a transferase subunit b"/>
    <property type="match status" value="1"/>
</dbReference>
<dbReference type="PROSITE" id="PS01273">
    <property type="entry name" value="COA_TRANSF_1"/>
    <property type="match status" value="1"/>
</dbReference>
<dbReference type="SMART" id="SM00882">
    <property type="entry name" value="CoA_trans"/>
    <property type="match status" value="2"/>
</dbReference>
<evidence type="ECO:0000256" key="10">
    <source>
        <dbReference type="PIRSR" id="PIRSR000858-1"/>
    </source>
</evidence>
<comment type="pathway">
    <text evidence="2 9">Ketone metabolism; succinyl-CoA degradation; acetoacetyl-CoA from succinyl-CoA: step 1/1.</text>
</comment>
<evidence type="ECO:0000256" key="9">
    <source>
        <dbReference type="PIRNR" id="PIRNR000858"/>
    </source>
</evidence>
<dbReference type="GO" id="GO:0046952">
    <property type="term" value="P:ketone body catabolic process"/>
    <property type="evidence" value="ECO:0007669"/>
    <property type="project" value="InterPro"/>
</dbReference>
<dbReference type="InterPro" id="IPR004165">
    <property type="entry name" value="CoA_trans_fam_I"/>
</dbReference>
<sequence length="501" mass="54506">MAALRLPAWALSRGGTRRFATSPRARVQFYADPVRALEGVKDGATVMLGGFGLCGLPENLIAALQKTRVKNLRVVTSNAGVKDFGLGLLLATKQVRRVVCSYLGENPLCEQQYLAGELDLEMTPQGTLAERIRAGGAGVPAFYTPTGYGGRPIRYSPEGFLMKLSQPREVREFQGQHYLLEHAIRADFALVKGWKADRAGNVIFKGSARNFNVPMCKAADVSVVEVEEIVEKGAIRPEDIHVPSIYVDRVIQGHNYQKRVERLTTSCSQAAGPARDTGAKDIRTRIIKRAALEFQDGMYANLGIGIPLLASNFISPNITVHLHSENGVLGLGPFPTKDQVDPDVINAGKQTVTVLPGGSFFASDDSFAMIRGGHIQLTMLGAMQVSKYGDLANWMIPGKKVKGMGGAMDLVSCPRTKVVVTMEHCTKTKEPKIMDKCTLPLTGKHCVNRIITEKAVFDVDRKKGLTLVEVWEGSSVDEVKATTGCPFHVCPNLKPMQQVTS</sequence>
<dbReference type="PIRSF" id="PIRSF000858">
    <property type="entry name" value="SCOT-t"/>
    <property type="match status" value="1"/>
</dbReference>
<dbReference type="PROSITE" id="PS01274">
    <property type="entry name" value="COA_TRANSF_2"/>
    <property type="match status" value="1"/>
</dbReference>
<dbReference type="GO" id="GO:0008260">
    <property type="term" value="F:succinyl-CoA:3-oxo-acid CoA-transferase activity"/>
    <property type="evidence" value="ECO:0007669"/>
    <property type="project" value="UniProtKB-EC"/>
</dbReference>
<reference evidence="11" key="2">
    <citation type="submission" date="2025-09" db="UniProtKB">
        <authorList>
            <consortium name="Ensembl"/>
        </authorList>
    </citation>
    <scope>IDENTIFICATION</scope>
</reference>
<evidence type="ECO:0000256" key="1">
    <source>
        <dbReference type="ARBA" id="ARBA00004173"/>
    </source>
</evidence>
<dbReference type="GO" id="GO:0005739">
    <property type="term" value="C:mitochondrion"/>
    <property type="evidence" value="ECO:0007669"/>
    <property type="project" value="UniProtKB-SubCell"/>
</dbReference>
<comment type="similarity">
    <text evidence="3 9">Belongs to the 3-oxoacid CoA-transferase family.</text>
</comment>
<dbReference type="InterPro" id="IPR004164">
    <property type="entry name" value="CoA_transf_AS"/>
</dbReference>
<reference evidence="11" key="1">
    <citation type="submission" date="2025-08" db="UniProtKB">
        <authorList>
            <consortium name="Ensembl"/>
        </authorList>
    </citation>
    <scope>IDENTIFICATION</scope>
</reference>
<keyword evidence="12" id="KW-1185">Reference proteome</keyword>